<feature type="region of interest" description="Disordered" evidence="1">
    <location>
        <begin position="266"/>
        <end position="311"/>
    </location>
</feature>
<dbReference type="AlphaFoldDB" id="A0AA38Z871"/>
<sequence>MNWRGVLMVVVLVVFVADGSDAFLLSKLQKLAKATTNGEPIQASTSPSPSPSPSPIPSINGTSGPAKGSSRTVGAPAPSNPPKTDQGGSNNHETCKGSEMNCHNQNITACVFHPANAPTELFLLVDNDGEGTLEVDVTISPVNSTLKDIQIPQIQIPKHQMKKINVSEYAGSPLIALNGDCLIHMGSPPQRGTNFFKQFPAYANQVTPIHGVYLLSLTALLIGGTWACCKLGKKERQVDGVPYQELEMGQPDSLSTIHVETAEGWDRGWDDEWDEENAVKSPGGNNVANGSANGHTSKSSSKDGWEDNWDD</sequence>
<evidence type="ECO:0000256" key="2">
    <source>
        <dbReference type="SAM" id="SignalP"/>
    </source>
</evidence>
<feature type="chain" id="PRO_5041299445" description="DUF7356 domain-containing protein" evidence="2">
    <location>
        <begin position="23"/>
        <end position="311"/>
    </location>
</feature>
<reference evidence="4 5" key="1">
    <citation type="journal article" date="2023" name="BMC Biotechnol.">
        <title>Vitis rotundifolia cv Carlos genome sequencing.</title>
        <authorList>
            <person name="Huff M."/>
            <person name="Hulse-Kemp A."/>
            <person name="Scheffler B."/>
            <person name="Youngblood R."/>
            <person name="Simpson S."/>
            <person name="Babiker E."/>
            <person name="Staton M."/>
        </authorList>
    </citation>
    <scope>NUCLEOTIDE SEQUENCE [LARGE SCALE GENOMIC DNA]</scope>
    <source>
        <tissue evidence="4">Leaf</tissue>
    </source>
</reference>
<keyword evidence="2" id="KW-0732">Signal</keyword>
<evidence type="ECO:0000256" key="1">
    <source>
        <dbReference type="SAM" id="MobiDB-lite"/>
    </source>
</evidence>
<dbReference type="PANTHER" id="PTHR34200">
    <property type="entry name" value="DENTIN SIALOPHOSPHOPROTEIN-LIKE ISOFORM X1"/>
    <property type="match status" value="1"/>
</dbReference>
<proteinExistence type="predicted"/>
<evidence type="ECO:0000313" key="5">
    <source>
        <dbReference type="Proteomes" id="UP001168098"/>
    </source>
</evidence>
<dbReference type="EMBL" id="JARBHA010000013">
    <property type="protein sequence ID" value="KAJ9684035.1"/>
    <property type="molecule type" value="Genomic_DNA"/>
</dbReference>
<dbReference type="Proteomes" id="UP001168098">
    <property type="component" value="Unassembled WGS sequence"/>
</dbReference>
<evidence type="ECO:0000259" key="3">
    <source>
        <dbReference type="Pfam" id="PF24053"/>
    </source>
</evidence>
<comment type="caution">
    <text evidence="4">The sequence shown here is derived from an EMBL/GenBank/DDBJ whole genome shotgun (WGS) entry which is preliminary data.</text>
</comment>
<accession>A0AA38Z871</accession>
<dbReference type="PANTHER" id="PTHR34200:SF2">
    <property type="entry name" value="TRANSMEMBRANE PROTEIN"/>
    <property type="match status" value="1"/>
</dbReference>
<feature type="signal peptide" evidence="2">
    <location>
        <begin position="1"/>
        <end position="22"/>
    </location>
</feature>
<protein>
    <recommendedName>
        <fullName evidence="3">DUF7356 domain-containing protein</fullName>
    </recommendedName>
</protein>
<keyword evidence="5" id="KW-1185">Reference proteome</keyword>
<evidence type="ECO:0000313" key="4">
    <source>
        <dbReference type="EMBL" id="KAJ9684035.1"/>
    </source>
</evidence>
<feature type="region of interest" description="Disordered" evidence="1">
    <location>
        <begin position="38"/>
        <end position="92"/>
    </location>
</feature>
<name>A0AA38Z871_VITRO</name>
<feature type="domain" description="DUF7356" evidence="3">
    <location>
        <begin position="89"/>
        <end position="188"/>
    </location>
</feature>
<organism evidence="4 5">
    <name type="scientific">Vitis rotundifolia</name>
    <name type="common">Muscadine grape</name>
    <dbReference type="NCBI Taxonomy" id="103349"/>
    <lineage>
        <taxon>Eukaryota</taxon>
        <taxon>Viridiplantae</taxon>
        <taxon>Streptophyta</taxon>
        <taxon>Embryophyta</taxon>
        <taxon>Tracheophyta</taxon>
        <taxon>Spermatophyta</taxon>
        <taxon>Magnoliopsida</taxon>
        <taxon>eudicotyledons</taxon>
        <taxon>Gunneridae</taxon>
        <taxon>Pentapetalae</taxon>
        <taxon>rosids</taxon>
        <taxon>Vitales</taxon>
        <taxon>Vitaceae</taxon>
        <taxon>Viteae</taxon>
        <taxon>Vitis</taxon>
    </lineage>
</organism>
<feature type="compositionally biased region" description="Low complexity" evidence="1">
    <location>
        <begin position="283"/>
        <end position="294"/>
    </location>
</feature>
<gene>
    <name evidence="4" type="ORF">PVL29_016500</name>
</gene>
<feature type="compositionally biased region" description="Polar residues" evidence="1">
    <location>
        <begin position="82"/>
        <end position="92"/>
    </location>
</feature>
<dbReference type="InterPro" id="IPR055780">
    <property type="entry name" value="DUF7356"/>
</dbReference>
<dbReference type="Pfam" id="PF24053">
    <property type="entry name" value="DUF7356"/>
    <property type="match status" value="1"/>
</dbReference>